<dbReference type="EMBL" id="GAIX01011006">
    <property type="protein sequence ID" value="JAA81554.1"/>
    <property type="molecule type" value="Transcribed_RNA"/>
</dbReference>
<evidence type="ECO:0000313" key="1">
    <source>
        <dbReference type="EMBL" id="JAA81554.1"/>
    </source>
</evidence>
<accession>S4NWY4</accession>
<feature type="non-terminal residue" evidence="1">
    <location>
        <position position="68"/>
    </location>
</feature>
<sequence>MNLWDHSGPHGLLIKSTTYPADSPHGMLHKLFKIGRGDRWKKSHGRRAAHRACCARKTLNKYGGESVK</sequence>
<dbReference type="AlphaFoldDB" id="S4NWY4"/>
<reference evidence="1" key="2">
    <citation type="submission" date="2013-05" db="EMBL/GenBank/DDBJ databases">
        <authorList>
            <person name="Carter J.-M."/>
            <person name="Baker S.C."/>
            <person name="Pink R."/>
            <person name="Carter D.R.F."/>
            <person name="Collins A."/>
            <person name="Tomlin J."/>
            <person name="Gibbs M."/>
            <person name="Breuker C.J."/>
        </authorList>
    </citation>
    <scope>NUCLEOTIDE SEQUENCE</scope>
    <source>
        <tissue evidence="1">Ovary</tissue>
    </source>
</reference>
<proteinExistence type="predicted"/>
<protein>
    <submittedName>
        <fullName evidence="1">Uncharacterized protein</fullName>
    </submittedName>
</protein>
<name>S4NWY4_9NEOP</name>
<organism evidence="1">
    <name type="scientific">Pararge aegeria</name>
    <name type="common">speckled wood butterfly</name>
    <dbReference type="NCBI Taxonomy" id="116150"/>
    <lineage>
        <taxon>Eukaryota</taxon>
        <taxon>Metazoa</taxon>
        <taxon>Ecdysozoa</taxon>
        <taxon>Arthropoda</taxon>
        <taxon>Hexapoda</taxon>
        <taxon>Insecta</taxon>
        <taxon>Pterygota</taxon>
        <taxon>Neoptera</taxon>
        <taxon>Endopterygota</taxon>
        <taxon>Lepidoptera</taxon>
        <taxon>Glossata</taxon>
        <taxon>Ditrysia</taxon>
        <taxon>Papilionoidea</taxon>
        <taxon>Nymphalidae</taxon>
        <taxon>Satyrinae</taxon>
        <taxon>Satyrini</taxon>
        <taxon>Parargina</taxon>
        <taxon>Pararge</taxon>
    </lineage>
</organism>
<reference evidence="1" key="1">
    <citation type="journal article" date="2013" name="BMC Genomics">
        <title>Unscrambling butterfly oogenesis.</title>
        <authorList>
            <person name="Carter J.M."/>
            <person name="Baker S.C."/>
            <person name="Pink R."/>
            <person name="Carter D.R."/>
            <person name="Collins A."/>
            <person name="Tomlin J."/>
            <person name="Gibbs M."/>
            <person name="Breuker C.J."/>
        </authorList>
    </citation>
    <scope>NUCLEOTIDE SEQUENCE</scope>
    <source>
        <tissue evidence="1">Ovary</tissue>
    </source>
</reference>